<organism evidence="4">
    <name type="scientific">uncultured bacterium</name>
    <name type="common">gcode 4</name>
    <dbReference type="NCBI Taxonomy" id="1234023"/>
    <lineage>
        <taxon>Bacteria</taxon>
        <taxon>environmental samples</taxon>
    </lineage>
</organism>
<dbReference type="PANTHER" id="PTHR30308">
    <property type="entry name" value="TMRNA-BINDING COMPONENT OF TRANS-TRANSLATION TAGGING COMPLEX"/>
    <property type="match status" value="1"/>
</dbReference>
<dbReference type="NCBIfam" id="NF003843">
    <property type="entry name" value="PRK05422.1"/>
    <property type="match status" value="1"/>
</dbReference>
<proteinExistence type="inferred from homology"/>
<dbReference type="InterPro" id="IPR023620">
    <property type="entry name" value="SmpB"/>
</dbReference>
<dbReference type="Pfam" id="PF01668">
    <property type="entry name" value="SmpB"/>
    <property type="match status" value="1"/>
</dbReference>
<comment type="function">
    <text evidence="3">Required for rescue of stalled ribosomes mediated by trans-translation. Binds to transfer-messenger RNA (tmRNA), required for stable association of tmRNA with ribosomes. tmRNA and SmpB together mimic tRNA shape, replacing the anticodon stem-loop with SmpB. tmRNA is encoded by the ssrA gene; the 2 termini fold to resemble tRNA(Ala) and it encodes a 'tag peptide', a short internal open reading frame. During trans-translation Ala-aminoacylated tmRNA acts like a tRNA, entering the A-site of stalled ribosomes, displacing the stalled mRNA. The ribosome then switches to translate the ORF on the tmRNA; the nascent peptide is terminated with the 'tag peptide' encoded by the tmRNA and targeted for degradation. The ribosome is freed to recommence translation, which seems to be the essential function of trans-translation.</text>
</comment>
<dbReference type="GO" id="GO:0070930">
    <property type="term" value="P:trans-translation-dependent protein tagging"/>
    <property type="evidence" value="ECO:0007669"/>
    <property type="project" value="TreeGrafter"/>
</dbReference>
<gene>
    <name evidence="3" type="primary">smpB</name>
    <name evidence="4" type="ORF">ACD_78C00441G0007</name>
</gene>
<comment type="caution">
    <text evidence="4">The sequence shown here is derived from an EMBL/GenBank/DDBJ whole genome shotgun (WGS) entry which is preliminary data.</text>
</comment>
<dbReference type="AlphaFoldDB" id="K1XGF0"/>
<protein>
    <recommendedName>
        <fullName evidence="3">SsrA-binding protein</fullName>
    </recommendedName>
    <alternativeName>
        <fullName evidence="3">Small protein B</fullName>
    </alternativeName>
</protein>
<dbReference type="CDD" id="cd09294">
    <property type="entry name" value="SmpB"/>
    <property type="match status" value="1"/>
</dbReference>
<keyword evidence="2 3" id="KW-0694">RNA-binding</keyword>
<comment type="subcellular location">
    <subcellularLocation>
        <location evidence="3">Cytoplasm</location>
    </subcellularLocation>
    <text evidence="3">The tmRNA-SmpB complex associates with stalled 70S ribosomes.</text>
</comment>
<evidence type="ECO:0000256" key="1">
    <source>
        <dbReference type="ARBA" id="ARBA00022490"/>
    </source>
</evidence>
<dbReference type="Gene3D" id="2.40.280.10">
    <property type="match status" value="1"/>
</dbReference>
<dbReference type="GO" id="GO:0070929">
    <property type="term" value="P:trans-translation"/>
    <property type="evidence" value="ECO:0007669"/>
    <property type="project" value="UniProtKB-UniRule"/>
</dbReference>
<reference evidence="4" key="1">
    <citation type="journal article" date="2012" name="Science">
        <title>Fermentation, hydrogen, and sulfur metabolism in multiple uncultivated bacterial phyla.</title>
        <authorList>
            <person name="Wrighton K.C."/>
            <person name="Thomas B.C."/>
            <person name="Sharon I."/>
            <person name="Miller C.S."/>
            <person name="Castelle C.J."/>
            <person name="VerBerkmoes N.C."/>
            <person name="Wilkins M.J."/>
            <person name="Hettich R.L."/>
            <person name="Lipton M.S."/>
            <person name="Williams K.H."/>
            <person name="Long P.E."/>
            <person name="Banfield J.F."/>
        </authorList>
    </citation>
    <scope>NUCLEOTIDE SEQUENCE [LARGE SCALE GENOMIC DNA]</scope>
</reference>
<name>K1XGF0_9BACT</name>
<dbReference type="InterPro" id="IPR000037">
    <property type="entry name" value="SsrA-bd_prot"/>
</dbReference>
<sequence>MTPKSIIRFHSHIKITYKFMKSPTLSLHINKKALFDYEIVQGYEAWIKLTGPEVKSIRAKQCNLKGSYVSLASGRPILKNFHISPYEHLPHKLGINPTADREIFLKKKDIDYLTGKLKEKGFSLIPTEVYSKGNLIKISIALARGRKVFEKKQVLKERDVGRDMDREIVEKMR</sequence>
<evidence type="ECO:0000256" key="2">
    <source>
        <dbReference type="ARBA" id="ARBA00022884"/>
    </source>
</evidence>
<dbReference type="HAMAP" id="MF_00023">
    <property type="entry name" value="SmpB"/>
    <property type="match status" value="1"/>
</dbReference>
<evidence type="ECO:0000256" key="3">
    <source>
        <dbReference type="HAMAP-Rule" id="MF_00023"/>
    </source>
</evidence>
<dbReference type="GO" id="GO:0005829">
    <property type="term" value="C:cytosol"/>
    <property type="evidence" value="ECO:0007669"/>
    <property type="project" value="TreeGrafter"/>
</dbReference>
<evidence type="ECO:0000313" key="4">
    <source>
        <dbReference type="EMBL" id="EKD29335.1"/>
    </source>
</evidence>
<dbReference type="EMBL" id="AMFJ01034441">
    <property type="protein sequence ID" value="EKD29335.1"/>
    <property type="molecule type" value="Genomic_DNA"/>
</dbReference>
<dbReference type="SUPFAM" id="SSF74982">
    <property type="entry name" value="Small protein B (SmpB)"/>
    <property type="match status" value="1"/>
</dbReference>
<accession>K1XGF0</accession>
<dbReference type="PANTHER" id="PTHR30308:SF2">
    <property type="entry name" value="SSRA-BINDING PROTEIN"/>
    <property type="match status" value="1"/>
</dbReference>
<dbReference type="GO" id="GO:0003723">
    <property type="term" value="F:RNA binding"/>
    <property type="evidence" value="ECO:0007669"/>
    <property type="project" value="UniProtKB-UniRule"/>
</dbReference>
<comment type="similarity">
    <text evidence="3">Belongs to the SmpB family.</text>
</comment>
<dbReference type="NCBIfam" id="TIGR00086">
    <property type="entry name" value="smpB"/>
    <property type="match status" value="1"/>
</dbReference>
<keyword evidence="1 3" id="KW-0963">Cytoplasm</keyword>